<proteinExistence type="predicted"/>
<dbReference type="OrthoDB" id="8391137at2"/>
<sequence>MVDTIYSAVEFYGKGDPYFGGTAADWALYKTEDGRHAFISAADAQRRKLVMAYFPTEAEAEKAGAAASTRKGSISAVPIKPRLEVPTAQISWIVGNKHVGEEDSELAEDFAYRAKRAGAADPDLIAQIVAYALACHRANQALVAHFRL</sequence>
<gene>
    <name evidence="1" type="ORF">AU381_26040</name>
</gene>
<comment type="caution">
    <text evidence="1">The sequence shown here is derived from an EMBL/GenBank/DDBJ whole genome shotgun (WGS) entry which is preliminary data.</text>
</comment>
<reference evidence="1 2" key="1">
    <citation type="journal article" date="2016" name="Int. J. Syst. Evol. Microbiol.">
        <title>Ensifer glycinis sp. nov., an novel rhizobial species associated with Glycine spp.</title>
        <authorList>
            <person name="Yan H."/>
            <person name="Yan J."/>
            <person name="Sui X.H."/>
            <person name="Wang E.T."/>
            <person name="Chen W.X."/>
            <person name="Zhang X.X."/>
            <person name="Chen W.F."/>
        </authorList>
    </citation>
    <scope>NUCLEOTIDE SEQUENCE [LARGE SCALE GENOMIC DNA]</scope>
    <source>
        <strain evidence="1 2">CCBAU 23380</strain>
    </source>
</reference>
<protein>
    <submittedName>
        <fullName evidence="1">Uncharacterized protein</fullName>
    </submittedName>
</protein>
<evidence type="ECO:0000313" key="1">
    <source>
        <dbReference type="EMBL" id="OAP35208.1"/>
    </source>
</evidence>
<evidence type="ECO:0000313" key="2">
    <source>
        <dbReference type="Proteomes" id="UP000094025"/>
    </source>
</evidence>
<dbReference type="EMBL" id="LPUX01000067">
    <property type="protein sequence ID" value="OAP35208.1"/>
    <property type="molecule type" value="Genomic_DNA"/>
</dbReference>
<keyword evidence="2" id="KW-1185">Reference proteome</keyword>
<name>A0A178XJ09_9HYPH</name>
<organism evidence="1 2">
    <name type="scientific">Sinorhizobium glycinis</name>
    <dbReference type="NCBI Taxonomy" id="1472378"/>
    <lineage>
        <taxon>Bacteria</taxon>
        <taxon>Pseudomonadati</taxon>
        <taxon>Pseudomonadota</taxon>
        <taxon>Alphaproteobacteria</taxon>
        <taxon>Hyphomicrobiales</taxon>
        <taxon>Rhizobiaceae</taxon>
        <taxon>Sinorhizobium/Ensifer group</taxon>
        <taxon>Sinorhizobium</taxon>
    </lineage>
</organism>
<dbReference type="RefSeq" id="WP_064244446.1">
    <property type="nucleotide sequence ID" value="NZ_LPUX01000067.1"/>
</dbReference>
<accession>A0A178XJ09</accession>
<dbReference type="Proteomes" id="UP000094025">
    <property type="component" value="Unassembled WGS sequence"/>
</dbReference>
<dbReference type="AlphaFoldDB" id="A0A178XJ09"/>